<reference evidence="2 3" key="1">
    <citation type="submission" date="2019-03" db="EMBL/GenBank/DDBJ databases">
        <title>Genomic Encyclopedia of Type Strains, Phase IV (KMG-IV): sequencing the most valuable type-strain genomes for metagenomic binning, comparative biology and taxonomic classification.</title>
        <authorList>
            <person name="Goeker M."/>
        </authorList>
    </citation>
    <scope>NUCLEOTIDE SEQUENCE [LARGE SCALE GENOMIC DNA]</scope>
    <source>
        <strain evidence="2 3">DSM 18577</strain>
    </source>
</reference>
<gene>
    <name evidence="2" type="ORF">EV690_1740</name>
</gene>
<feature type="chain" id="PRO_5020857507" description="Outer membrane protein with beta-barrel domain" evidence="1">
    <location>
        <begin position="20"/>
        <end position="169"/>
    </location>
</feature>
<keyword evidence="1" id="KW-0732">Signal</keyword>
<dbReference type="RefSeq" id="WP_131912549.1">
    <property type="nucleotide sequence ID" value="NZ_OU594967.1"/>
</dbReference>
<evidence type="ECO:0008006" key="4">
    <source>
        <dbReference type="Google" id="ProtNLM"/>
    </source>
</evidence>
<feature type="signal peptide" evidence="1">
    <location>
        <begin position="1"/>
        <end position="19"/>
    </location>
</feature>
<sequence>MDLHIISLLCVVVSMPAFAQMSQTSAPNASTSHWYLYTRHDSANFDFIAGSRDTRLIGGYQYALPNQLHWFIETGFKPLEDGQLSDIASRHGMNLSTGLRYQLSSEVELSGMFNQQNTSDEQHHSTVSMNFEGAYKLNTQLALKARYQVYPDNTPLSENSLAFDLNYNF</sequence>
<dbReference type="OrthoDB" id="6383839at2"/>
<dbReference type="Proteomes" id="UP000295565">
    <property type="component" value="Unassembled WGS sequence"/>
</dbReference>
<evidence type="ECO:0000256" key="1">
    <source>
        <dbReference type="SAM" id="SignalP"/>
    </source>
</evidence>
<organism evidence="2 3">
    <name type="scientific">Celerinatantimonas diazotrophica</name>
    <dbReference type="NCBI Taxonomy" id="412034"/>
    <lineage>
        <taxon>Bacteria</taxon>
        <taxon>Pseudomonadati</taxon>
        <taxon>Pseudomonadota</taxon>
        <taxon>Gammaproteobacteria</taxon>
        <taxon>Celerinatantimonadaceae</taxon>
        <taxon>Celerinatantimonas</taxon>
    </lineage>
</organism>
<keyword evidence="3" id="KW-1185">Reference proteome</keyword>
<dbReference type="AlphaFoldDB" id="A0A4R1K209"/>
<evidence type="ECO:0000313" key="3">
    <source>
        <dbReference type="Proteomes" id="UP000295565"/>
    </source>
</evidence>
<name>A0A4R1K209_9GAMM</name>
<dbReference type="EMBL" id="SMGD01000012">
    <property type="protein sequence ID" value="TCK58035.1"/>
    <property type="molecule type" value="Genomic_DNA"/>
</dbReference>
<proteinExistence type="predicted"/>
<accession>A0A4R1K209</accession>
<protein>
    <recommendedName>
        <fullName evidence="4">Outer membrane protein with beta-barrel domain</fullName>
    </recommendedName>
</protein>
<evidence type="ECO:0000313" key="2">
    <source>
        <dbReference type="EMBL" id="TCK58035.1"/>
    </source>
</evidence>
<comment type="caution">
    <text evidence="2">The sequence shown here is derived from an EMBL/GenBank/DDBJ whole genome shotgun (WGS) entry which is preliminary data.</text>
</comment>